<dbReference type="GO" id="GO:0046872">
    <property type="term" value="F:metal ion binding"/>
    <property type="evidence" value="ECO:0007669"/>
    <property type="project" value="UniProtKB-UniRule"/>
</dbReference>
<dbReference type="Gene3D" id="3.40.1210.10">
    <property type="entry name" value="Survival protein SurE-like phosphatase/nucleotidase"/>
    <property type="match status" value="1"/>
</dbReference>
<feature type="binding site" evidence="5">
    <location>
        <position position="50"/>
    </location>
    <ligand>
        <name>a divalent metal cation</name>
        <dbReference type="ChEBI" id="CHEBI:60240"/>
    </ligand>
</feature>
<dbReference type="SUPFAM" id="SSF64167">
    <property type="entry name" value="SurE-like"/>
    <property type="match status" value="1"/>
</dbReference>
<dbReference type="RefSeq" id="WP_190831262.1">
    <property type="nucleotide sequence ID" value="NZ_JACXAE010000069.1"/>
</dbReference>
<dbReference type="HAMAP" id="MF_00060">
    <property type="entry name" value="SurE"/>
    <property type="match status" value="1"/>
</dbReference>
<evidence type="ECO:0000313" key="7">
    <source>
        <dbReference type="EMBL" id="MBD2774367.1"/>
    </source>
</evidence>
<evidence type="ECO:0000256" key="3">
    <source>
        <dbReference type="ARBA" id="ARBA00022723"/>
    </source>
</evidence>
<comment type="cofactor">
    <cofactor evidence="5">
        <name>a divalent metal cation</name>
        <dbReference type="ChEBI" id="CHEBI:60240"/>
    </cofactor>
    <text evidence="5">Binds 1 divalent metal cation per subunit.</text>
</comment>
<dbReference type="InterPro" id="IPR030048">
    <property type="entry name" value="SurE"/>
</dbReference>
<keyword evidence="5" id="KW-0963">Cytoplasm</keyword>
<evidence type="ECO:0000256" key="2">
    <source>
        <dbReference type="ARBA" id="ARBA00011062"/>
    </source>
</evidence>
<sequence>MFDSQTSPSEDLPLLNTFYFKQIFRTLVTACLVLVFHNSALALKIMLVNDDGYDRGGLPVLFDTLKEAGHDVTIVAPKTDQSGRGTSINTDRINQPLEVVNYDTNKWYVDGTPTVTVVAGLNYILRDNPPDLVISGINPGENIGRTAVSSGTVSAAVAAINRGVPAIAVSLGVNLAESSTGFPSTIAAYKPTSDFIVRVIAQLEATKKKNAKLLPNGVGLSINVPVNGSKGIAFTRLEQFTPLDFTFGELPGGGVGLQILPVSLPSDRTPNPRSEGEQFVSGFTTITPIDGDWSASDGVRARISDRLPVQNLLP</sequence>
<evidence type="ECO:0000256" key="1">
    <source>
        <dbReference type="ARBA" id="ARBA00000815"/>
    </source>
</evidence>
<dbReference type="EC" id="3.1.3.5" evidence="5"/>
<name>A0A8J6XQ40_9CYAN</name>
<dbReference type="GO" id="GO:0008253">
    <property type="term" value="F:5'-nucleotidase activity"/>
    <property type="evidence" value="ECO:0007669"/>
    <property type="project" value="UniProtKB-UniRule"/>
</dbReference>
<feature type="domain" description="Survival protein SurE-like phosphatase/nucleotidase" evidence="6">
    <location>
        <begin position="45"/>
        <end position="238"/>
    </location>
</feature>
<keyword evidence="5" id="KW-0547">Nucleotide-binding</keyword>
<dbReference type="NCBIfam" id="TIGR00087">
    <property type="entry name" value="surE"/>
    <property type="match status" value="1"/>
</dbReference>
<accession>A0A8J6XQ40</accession>
<comment type="similarity">
    <text evidence="2 5">Belongs to the SurE nucleotidase family.</text>
</comment>
<keyword evidence="3 5" id="KW-0479">Metal-binding</keyword>
<keyword evidence="4 5" id="KW-0378">Hydrolase</keyword>
<feature type="binding site" evidence="5">
    <location>
        <position position="138"/>
    </location>
    <ligand>
        <name>a divalent metal cation</name>
        <dbReference type="ChEBI" id="CHEBI:60240"/>
    </ligand>
</feature>
<evidence type="ECO:0000256" key="4">
    <source>
        <dbReference type="ARBA" id="ARBA00022801"/>
    </source>
</evidence>
<organism evidence="7 8">
    <name type="scientific">Iningainema tapete BLCC-T55</name>
    <dbReference type="NCBI Taxonomy" id="2748662"/>
    <lineage>
        <taxon>Bacteria</taxon>
        <taxon>Bacillati</taxon>
        <taxon>Cyanobacteriota</taxon>
        <taxon>Cyanophyceae</taxon>
        <taxon>Nostocales</taxon>
        <taxon>Scytonemataceae</taxon>
        <taxon>Iningainema tapete</taxon>
    </lineage>
</organism>
<keyword evidence="8" id="KW-1185">Reference proteome</keyword>
<dbReference type="Proteomes" id="UP000629098">
    <property type="component" value="Unassembled WGS sequence"/>
</dbReference>
<comment type="function">
    <text evidence="5">Nucleotidase that shows phosphatase activity on nucleoside 5'-monophosphates.</text>
</comment>
<comment type="subcellular location">
    <subcellularLocation>
        <location evidence="5">Cytoplasm</location>
    </subcellularLocation>
</comment>
<evidence type="ECO:0000313" key="8">
    <source>
        <dbReference type="Proteomes" id="UP000629098"/>
    </source>
</evidence>
<comment type="caution">
    <text evidence="7">The sequence shown here is derived from an EMBL/GenBank/DDBJ whole genome shotgun (WGS) entry which is preliminary data.</text>
</comment>
<dbReference type="Pfam" id="PF01975">
    <property type="entry name" value="SurE"/>
    <property type="match status" value="1"/>
</dbReference>
<dbReference type="InterPro" id="IPR002828">
    <property type="entry name" value="SurE-like_Pase/nucleotidase"/>
</dbReference>
<reference evidence="7" key="1">
    <citation type="submission" date="2020-09" db="EMBL/GenBank/DDBJ databases">
        <title>Iningainema tapete sp. nov. (Scytonemataceae, Cyanobacteria) from greenhouses in central Florida (USA) produces two types of nodularin with biosynthetic potential for microcystin-LR and anabaenopeptins.</title>
        <authorList>
            <person name="Berthold D.E."/>
            <person name="Lefler F.W."/>
            <person name="Huang I.-S."/>
            <person name="Abdulla H."/>
            <person name="Zimba P.V."/>
            <person name="Laughinghouse H.D. IV."/>
        </authorList>
    </citation>
    <scope>NUCLEOTIDE SEQUENCE</scope>
    <source>
        <strain evidence="7">BLCCT55</strain>
    </source>
</reference>
<dbReference type="AlphaFoldDB" id="A0A8J6XQ40"/>
<evidence type="ECO:0000256" key="5">
    <source>
        <dbReference type="HAMAP-Rule" id="MF_00060"/>
    </source>
</evidence>
<dbReference type="GO" id="GO:0005737">
    <property type="term" value="C:cytoplasm"/>
    <property type="evidence" value="ECO:0007669"/>
    <property type="project" value="UniProtKB-SubCell"/>
</dbReference>
<dbReference type="InterPro" id="IPR036523">
    <property type="entry name" value="SurE-like_sf"/>
</dbReference>
<comment type="catalytic activity">
    <reaction evidence="1 5">
        <text>a ribonucleoside 5'-phosphate + H2O = a ribonucleoside + phosphate</text>
        <dbReference type="Rhea" id="RHEA:12484"/>
        <dbReference type="ChEBI" id="CHEBI:15377"/>
        <dbReference type="ChEBI" id="CHEBI:18254"/>
        <dbReference type="ChEBI" id="CHEBI:43474"/>
        <dbReference type="ChEBI" id="CHEBI:58043"/>
        <dbReference type="EC" id="3.1.3.5"/>
    </reaction>
</comment>
<dbReference type="EMBL" id="JACXAE010000069">
    <property type="protein sequence ID" value="MBD2774367.1"/>
    <property type="molecule type" value="Genomic_DNA"/>
</dbReference>
<feature type="binding site" evidence="5">
    <location>
        <position position="82"/>
    </location>
    <ligand>
        <name>a divalent metal cation</name>
        <dbReference type="ChEBI" id="CHEBI:60240"/>
    </ligand>
</feature>
<dbReference type="PANTHER" id="PTHR30457">
    <property type="entry name" value="5'-NUCLEOTIDASE SURE"/>
    <property type="match status" value="1"/>
</dbReference>
<gene>
    <name evidence="5 7" type="primary">surE</name>
    <name evidence="7" type="ORF">ICL16_20400</name>
</gene>
<feature type="binding site" evidence="5">
    <location>
        <position position="51"/>
    </location>
    <ligand>
        <name>a divalent metal cation</name>
        <dbReference type="ChEBI" id="CHEBI:60240"/>
    </ligand>
</feature>
<evidence type="ECO:0000259" key="6">
    <source>
        <dbReference type="Pfam" id="PF01975"/>
    </source>
</evidence>
<proteinExistence type="inferred from homology"/>
<dbReference type="GO" id="GO:0000166">
    <property type="term" value="F:nucleotide binding"/>
    <property type="evidence" value="ECO:0007669"/>
    <property type="project" value="UniProtKB-KW"/>
</dbReference>
<dbReference type="PANTHER" id="PTHR30457:SF0">
    <property type="entry name" value="PHOSPHATASE, PUTATIVE (AFU_ORTHOLOGUE AFUA_4G01070)-RELATED"/>
    <property type="match status" value="1"/>
</dbReference>
<protein>
    <recommendedName>
        <fullName evidence="5">5'-nucleotidase SurE</fullName>
        <ecNumber evidence="5">3.1.3.5</ecNumber>
    </recommendedName>
    <alternativeName>
        <fullName evidence="5">Nucleoside 5'-monophosphate phosphohydrolase</fullName>
    </alternativeName>
</protein>